<dbReference type="SUPFAM" id="SSF52317">
    <property type="entry name" value="Class I glutamine amidotransferase-like"/>
    <property type="match status" value="1"/>
</dbReference>
<dbReference type="PANTHER" id="PTHR43130">
    <property type="entry name" value="ARAC-FAMILY TRANSCRIPTIONAL REGULATOR"/>
    <property type="match status" value="1"/>
</dbReference>
<dbReference type="CDD" id="cd03139">
    <property type="entry name" value="GATase1_PfpI_2"/>
    <property type="match status" value="1"/>
</dbReference>
<proteinExistence type="predicted"/>
<dbReference type="AlphaFoldDB" id="A0AAF0DG68"/>
<name>A0AAF0DG68_9EURO</name>
<dbReference type="EMBL" id="CP120628">
    <property type="protein sequence ID" value="WEW58051.1"/>
    <property type="molecule type" value="Genomic_DNA"/>
</dbReference>
<evidence type="ECO:0000313" key="2">
    <source>
        <dbReference type="EMBL" id="WEW58051.1"/>
    </source>
</evidence>
<gene>
    <name evidence="2" type="ORF">PRK78_003518</name>
</gene>
<dbReference type="InterPro" id="IPR029062">
    <property type="entry name" value="Class_I_gatase-like"/>
</dbReference>
<organism evidence="2 3">
    <name type="scientific">Emydomyces testavorans</name>
    <dbReference type="NCBI Taxonomy" id="2070801"/>
    <lineage>
        <taxon>Eukaryota</taxon>
        <taxon>Fungi</taxon>
        <taxon>Dikarya</taxon>
        <taxon>Ascomycota</taxon>
        <taxon>Pezizomycotina</taxon>
        <taxon>Eurotiomycetes</taxon>
        <taxon>Eurotiomycetidae</taxon>
        <taxon>Onygenales</taxon>
        <taxon>Nannizziopsiaceae</taxon>
        <taxon>Emydomyces</taxon>
    </lineage>
</organism>
<evidence type="ECO:0000259" key="1">
    <source>
        <dbReference type="Pfam" id="PF01965"/>
    </source>
</evidence>
<keyword evidence="3" id="KW-1185">Reference proteome</keyword>
<dbReference type="Pfam" id="PF01965">
    <property type="entry name" value="DJ-1_PfpI"/>
    <property type="match status" value="1"/>
</dbReference>
<evidence type="ECO:0000313" key="3">
    <source>
        <dbReference type="Proteomes" id="UP001219355"/>
    </source>
</evidence>
<dbReference type="InterPro" id="IPR002818">
    <property type="entry name" value="DJ-1/PfpI"/>
</dbReference>
<dbReference type="InterPro" id="IPR052158">
    <property type="entry name" value="INH-QAR"/>
</dbReference>
<dbReference type="PANTHER" id="PTHR43130:SF15">
    <property type="entry name" value="THIJ_PFPI FAMILY PROTEIN (AFU_ORTHOLOGUE AFUA_5G14240)"/>
    <property type="match status" value="1"/>
</dbReference>
<accession>A0AAF0DG68</accession>
<dbReference type="Gene3D" id="3.40.50.880">
    <property type="match status" value="1"/>
</dbReference>
<reference evidence="2" key="1">
    <citation type="submission" date="2023-03" db="EMBL/GenBank/DDBJ databases">
        <title>Emydomyces testavorans Genome Sequence.</title>
        <authorList>
            <person name="Hoyer L."/>
        </authorList>
    </citation>
    <scope>NUCLEOTIDE SEQUENCE</scope>
    <source>
        <strain evidence="2">16-2883</strain>
    </source>
</reference>
<protein>
    <recommendedName>
        <fullName evidence="1">DJ-1/PfpI domain-containing protein</fullName>
    </recommendedName>
</protein>
<feature type="domain" description="DJ-1/PfpI" evidence="1">
    <location>
        <begin position="14"/>
        <end position="193"/>
    </location>
</feature>
<sequence length="227" mass="24761">MGSNGEVKPPINYAVIVYPGFQALDVFGPLDALSVIAKDNPINLAIIGPTLDSVSIRPLPRDGSDWNKGGNFSQSVVPTHTYDQPPKNVDVLIVPGGTGNRDPRVIEPTSKLARDMYPNVQYLFTVCTGSKIAAHAGLLDGRNATTNKHAFDEIASRYTNVNWIRKARWVIDGNIWTTSGISAGIDGMLAFLEHIYGKGKANEIAVILEYVRHEDPSSDPFCCRQPK</sequence>
<dbReference type="Proteomes" id="UP001219355">
    <property type="component" value="Chromosome 2"/>
</dbReference>